<keyword evidence="9" id="KW-1185">Reference proteome</keyword>
<dbReference type="CDD" id="cd07503">
    <property type="entry name" value="HAD_HisB-N"/>
    <property type="match status" value="1"/>
</dbReference>
<dbReference type="Proteomes" id="UP001216674">
    <property type="component" value="Unassembled WGS sequence"/>
</dbReference>
<gene>
    <name evidence="8" type="primary">gmhB</name>
    <name evidence="8" type="ORF">P3W85_34735</name>
</gene>
<keyword evidence="3" id="KW-0479">Metal-binding</keyword>
<comment type="similarity">
    <text evidence="7">Belongs to the gmhB family.</text>
</comment>
<dbReference type="InterPro" id="IPR006543">
    <property type="entry name" value="Histidinol-phos"/>
</dbReference>
<dbReference type="NCBIfam" id="NF006506">
    <property type="entry name" value="PRK08942.1"/>
    <property type="match status" value="1"/>
</dbReference>
<dbReference type="PANTHER" id="PTHR42891:SF1">
    <property type="entry name" value="D-GLYCERO-BETA-D-MANNO-HEPTOSE-1,7-BISPHOSPHATE 7-PHOSPHATASE"/>
    <property type="match status" value="1"/>
</dbReference>
<evidence type="ECO:0000256" key="7">
    <source>
        <dbReference type="PIRNR" id="PIRNR004682"/>
    </source>
</evidence>
<evidence type="ECO:0000256" key="4">
    <source>
        <dbReference type="ARBA" id="ARBA00022801"/>
    </source>
</evidence>
<keyword evidence="5 7" id="KW-0119">Carbohydrate metabolism</keyword>
<evidence type="ECO:0000313" key="8">
    <source>
        <dbReference type="EMBL" id="MDF3838053.1"/>
    </source>
</evidence>
<evidence type="ECO:0000256" key="2">
    <source>
        <dbReference type="ARBA" id="ARBA00022490"/>
    </source>
</evidence>
<dbReference type="GO" id="GO:0034200">
    <property type="term" value="F:D-glycero-beta-D-manno-heptose 1,7-bisphosphate 7-phosphatase activity"/>
    <property type="evidence" value="ECO:0007669"/>
    <property type="project" value="UniProtKB-EC"/>
</dbReference>
<evidence type="ECO:0000256" key="6">
    <source>
        <dbReference type="ARBA" id="ARBA00031828"/>
    </source>
</evidence>
<dbReference type="PIRSF" id="PIRSF004682">
    <property type="entry name" value="GmhB"/>
    <property type="match status" value="1"/>
</dbReference>
<dbReference type="Pfam" id="PF13242">
    <property type="entry name" value="Hydrolase_like"/>
    <property type="match status" value="1"/>
</dbReference>
<dbReference type="InterPro" id="IPR023214">
    <property type="entry name" value="HAD_sf"/>
</dbReference>
<name>A0ABT6AZM2_9BURK</name>
<evidence type="ECO:0000256" key="3">
    <source>
        <dbReference type="ARBA" id="ARBA00022723"/>
    </source>
</evidence>
<dbReference type="NCBIfam" id="TIGR00213">
    <property type="entry name" value="GmhB_yaeD"/>
    <property type="match status" value="1"/>
</dbReference>
<accession>A0ABT6AZM2</accession>
<dbReference type="NCBIfam" id="TIGR01656">
    <property type="entry name" value="Histidinol-ppas"/>
    <property type="match status" value="1"/>
</dbReference>
<evidence type="ECO:0000256" key="5">
    <source>
        <dbReference type="ARBA" id="ARBA00023277"/>
    </source>
</evidence>
<protein>
    <recommendedName>
        <fullName evidence="6 7">D,D-heptose 1,7-bisphosphate phosphatase</fullName>
        <ecNumber evidence="7">3.1.3.-</ecNumber>
    </recommendedName>
</protein>
<dbReference type="EC" id="3.1.3.-" evidence="7"/>
<dbReference type="InterPro" id="IPR004446">
    <property type="entry name" value="Heptose_bisP_phosphatase"/>
</dbReference>
<dbReference type="Gene3D" id="3.40.50.1000">
    <property type="entry name" value="HAD superfamily/HAD-like"/>
    <property type="match status" value="1"/>
</dbReference>
<proteinExistence type="inferred from homology"/>
<reference evidence="8 9" key="1">
    <citation type="submission" date="2023-03" db="EMBL/GenBank/DDBJ databases">
        <title>Draft assemblies of triclosan tolerant bacteria isolated from returned activated sludge.</title>
        <authorList>
            <person name="Van Hamelsveld S."/>
        </authorList>
    </citation>
    <scope>NUCLEOTIDE SEQUENCE [LARGE SCALE GENOMIC DNA]</scope>
    <source>
        <strain evidence="8 9">GW210010_S58</strain>
    </source>
</reference>
<evidence type="ECO:0000256" key="1">
    <source>
        <dbReference type="ARBA" id="ARBA00004496"/>
    </source>
</evidence>
<comment type="subcellular location">
    <subcellularLocation>
        <location evidence="1 7">Cytoplasm</location>
    </subcellularLocation>
</comment>
<organism evidence="8 9">
    <name type="scientific">Cupriavidus basilensis</name>
    <dbReference type="NCBI Taxonomy" id="68895"/>
    <lineage>
        <taxon>Bacteria</taxon>
        <taxon>Pseudomonadati</taxon>
        <taxon>Pseudomonadota</taxon>
        <taxon>Betaproteobacteria</taxon>
        <taxon>Burkholderiales</taxon>
        <taxon>Burkholderiaceae</taxon>
        <taxon>Cupriavidus</taxon>
    </lineage>
</organism>
<dbReference type="EMBL" id="JARJLM010000559">
    <property type="protein sequence ID" value="MDF3838053.1"/>
    <property type="molecule type" value="Genomic_DNA"/>
</dbReference>
<comment type="caution">
    <text evidence="8">The sequence shown here is derived from an EMBL/GenBank/DDBJ whole genome shotgun (WGS) entry which is preliminary data.</text>
</comment>
<dbReference type="RefSeq" id="WP_276268090.1">
    <property type="nucleotide sequence ID" value="NZ_JARJLM010000559.1"/>
</dbReference>
<evidence type="ECO:0000313" key="9">
    <source>
        <dbReference type="Proteomes" id="UP001216674"/>
    </source>
</evidence>
<sequence>MMGRPALFLDRDGVVNVDHGYVSTPADFEFLDGIFDLCRAAKQLGYWIFIITNQAGIGRGYYTEEDFQILTEWMKDAFKAAGAEVDAVYYSPYHPEHGVGQYKRDSDCRKPKPGMLVQATKDFEVDLAGSVLVGDKVTDIAAGIAAGVARNLLFIPPLGKSYEQAPNGATAVIKSLREAVAYLGN</sequence>
<keyword evidence="4 7" id="KW-0378">Hydrolase</keyword>
<dbReference type="PANTHER" id="PTHR42891">
    <property type="entry name" value="D-GLYCERO-BETA-D-MANNO-HEPTOSE-1,7-BISPHOSPHATE 7-PHOSPHATASE"/>
    <property type="match status" value="1"/>
</dbReference>
<dbReference type="InterPro" id="IPR036412">
    <property type="entry name" value="HAD-like_sf"/>
</dbReference>
<keyword evidence="2 7" id="KW-0963">Cytoplasm</keyword>
<dbReference type="NCBIfam" id="TIGR01662">
    <property type="entry name" value="HAD-SF-IIIA"/>
    <property type="match status" value="1"/>
</dbReference>
<dbReference type="InterPro" id="IPR006549">
    <property type="entry name" value="HAD-SF_hydro_IIIA"/>
</dbReference>
<dbReference type="SUPFAM" id="SSF56784">
    <property type="entry name" value="HAD-like"/>
    <property type="match status" value="1"/>
</dbReference>